<gene>
    <name evidence="1" type="ORF">SDC9_191099</name>
</gene>
<organism evidence="1">
    <name type="scientific">bioreactor metagenome</name>
    <dbReference type="NCBI Taxonomy" id="1076179"/>
    <lineage>
        <taxon>unclassified sequences</taxon>
        <taxon>metagenomes</taxon>
        <taxon>ecological metagenomes</taxon>
    </lineage>
</organism>
<evidence type="ECO:0000313" key="1">
    <source>
        <dbReference type="EMBL" id="MPN43539.1"/>
    </source>
</evidence>
<sequence>MLHRQAFHLEMGRGRLQIKLTGTRQQADIVPVVAAQQHQGLEYTLRRLIQQLRYARGFYGCAV</sequence>
<proteinExistence type="predicted"/>
<reference evidence="1" key="1">
    <citation type="submission" date="2019-08" db="EMBL/GenBank/DDBJ databases">
        <authorList>
            <person name="Kucharzyk K."/>
            <person name="Murdoch R.W."/>
            <person name="Higgins S."/>
            <person name="Loffler F."/>
        </authorList>
    </citation>
    <scope>NUCLEOTIDE SEQUENCE</scope>
</reference>
<name>A0A645HZB4_9ZZZZ</name>
<dbReference type="AlphaFoldDB" id="A0A645HZB4"/>
<dbReference type="EMBL" id="VSSQ01101993">
    <property type="protein sequence ID" value="MPN43539.1"/>
    <property type="molecule type" value="Genomic_DNA"/>
</dbReference>
<protein>
    <submittedName>
        <fullName evidence="1">Uncharacterized protein</fullName>
    </submittedName>
</protein>
<comment type="caution">
    <text evidence="1">The sequence shown here is derived from an EMBL/GenBank/DDBJ whole genome shotgun (WGS) entry which is preliminary data.</text>
</comment>
<accession>A0A645HZB4</accession>